<keyword evidence="3" id="KW-1185">Reference proteome</keyword>
<protein>
    <submittedName>
        <fullName evidence="2">Uncharacterized protein</fullName>
    </submittedName>
</protein>
<dbReference type="Proteomes" id="UP001185092">
    <property type="component" value="Unassembled WGS sequence"/>
</dbReference>
<keyword evidence="1" id="KW-0472">Membrane</keyword>
<comment type="caution">
    <text evidence="2">The sequence shown here is derived from an EMBL/GenBank/DDBJ whole genome shotgun (WGS) entry which is preliminary data.</text>
</comment>
<organism evidence="2 3">
    <name type="scientific">Aureibacter tunicatorum</name>
    <dbReference type="NCBI Taxonomy" id="866807"/>
    <lineage>
        <taxon>Bacteria</taxon>
        <taxon>Pseudomonadati</taxon>
        <taxon>Bacteroidota</taxon>
        <taxon>Cytophagia</taxon>
        <taxon>Cytophagales</taxon>
        <taxon>Persicobacteraceae</taxon>
        <taxon>Aureibacter</taxon>
    </lineage>
</organism>
<dbReference type="AlphaFoldDB" id="A0AAE3XP45"/>
<evidence type="ECO:0000313" key="2">
    <source>
        <dbReference type="EMBL" id="MDR6239460.1"/>
    </source>
</evidence>
<sequence>MMQYIPFVILEGVWALASLYAFIRKIFSAQDSSKTNP</sequence>
<evidence type="ECO:0000313" key="3">
    <source>
        <dbReference type="Proteomes" id="UP001185092"/>
    </source>
</evidence>
<dbReference type="EMBL" id="JAVDQD010000002">
    <property type="protein sequence ID" value="MDR6239460.1"/>
    <property type="molecule type" value="Genomic_DNA"/>
</dbReference>
<reference evidence="2" key="1">
    <citation type="submission" date="2023-07" db="EMBL/GenBank/DDBJ databases">
        <title>Genomic Encyclopedia of Type Strains, Phase IV (KMG-IV): sequencing the most valuable type-strain genomes for metagenomic binning, comparative biology and taxonomic classification.</title>
        <authorList>
            <person name="Goeker M."/>
        </authorList>
    </citation>
    <scope>NUCLEOTIDE SEQUENCE</scope>
    <source>
        <strain evidence="2">DSM 26174</strain>
    </source>
</reference>
<evidence type="ECO:0000256" key="1">
    <source>
        <dbReference type="SAM" id="Phobius"/>
    </source>
</evidence>
<keyword evidence="1" id="KW-0812">Transmembrane</keyword>
<proteinExistence type="predicted"/>
<feature type="transmembrane region" description="Helical" evidence="1">
    <location>
        <begin position="6"/>
        <end position="23"/>
    </location>
</feature>
<gene>
    <name evidence="2" type="ORF">HNQ88_002497</name>
</gene>
<keyword evidence="1" id="KW-1133">Transmembrane helix</keyword>
<accession>A0AAE3XP45</accession>
<name>A0AAE3XP45_9BACT</name>